<dbReference type="EMBL" id="CAJJDN010000007">
    <property type="protein sequence ID" value="CAD8052784.1"/>
    <property type="molecule type" value="Genomic_DNA"/>
</dbReference>
<evidence type="ECO:0000313" key="1">
    <source>
        <dbReference type="EMBL" id="CAD8052784.1"/>
    </source>
</evidence>
<accession>A0A8S1KP23</accession>
<name>A0A8S1KP23_9CILI</name>
<proteinExistence type="predicted"/>
<dbReference type="AlphaFoldDB" id="A0A8S1KP23"/>
<gene>
    <name evidence="1" type="ORF">PSON_ATCC_30995.1.T0070008</name>
</gene>
<comment type="caution">
    <text evidence="1">The sequence shown here is derived from an EMBL/GenBank/DDBJ whole genome shotgun (WGS) entry which is preliminary data.</text>
</comment>
<dbReference type="OrthoDB" id="307400at2759"/>
<organism evidence="1 2">
    <name type="scientific">Paramecium sonneborni</name>
    <dbReference type="NCBI Taxonomy" id="65129"/>
    <lineage>
        <taxon>Eukaryota</taxon>
        <taxon>Sar</taxon>
        <taxon>Alveolata</taxon>
        <taxon>Ciliophora</taxon>
        <taxon>Intramacronucleata</taxon>
        <taxon>Oligohymenophorea</taxon>
        <taxon>Peniculida</taxon>
        <taxon>Parameciidae</taxon>
        <taxon>Paramecium</taxon>
    </lineage>
</organism>
<protein>
    <submittedName>
        <fullName evidence="1">Uncharacterized protein</fullName>
    </submittedName>
</protein>
<sequence>MIHYRNLPTVYRNDMENYQIRRFEKASGFKISKKVQMGRRRTVRIQPQLLMTSQKFKFNKRGKSSESLGEGTLNNNAQLVMLSLPYFCTNHNKRQTIMNKWKQIIWGVRIILRYKKIFKEQAFFDQLKRLPKRRKLSSPISGFKSPKKRRLPVKSSDNYNFTMTTKELPQDTSRSKTSRKLRNQFSENFQKSIYYQNLKQQEQRLERLRTNSLYQLMSSQEKQSMISTRTQSVLIRKMRIKRQTIQ</sequence>
<dbReference type="Proteomes" id="UP000692954">
    <property type="component" value="Unassembled WGS sequence"/>
</dbReference>
<keyword evidence="2" id="KW-1185">Reference proteome</keyword>
<reference evidence="1" key="1">
    <citation type="submission" date="2021-01" db="EMBL/GenBank/DDBJ databases">
        <authorList>
            <consortium name="Genoscope - CEA"/>
            <person name="William W."/>
        </authorList>
    </citation>
    <scope>NUCLEOTIDE SEQUENCE</scope>
</reference>
<evidence type="ECO:0000313" key="2">
    <source>
        <dbReference type="Proteomes" id="UP000692954"/>
    </source>
</evidence>